<name>A0A420ITW1_9PEZI</name>
<feature type="compositionally biased region" description="Polar residues" evidence="1">
    <location>
        <begin position="46"/>
        <end position="56"/>
    </location>
</feature>
<dbReference type="STRING" id="62708.A0A420ITW1"/>
<protein>
    <submittedName>
        <fullName evidence="2">Uncharacterized protein</fullName>
    </submittedName>
</protein>
<feature type="region of interest" description="Disordered" evidence="1">
    <location>
        <begin position="43"/>
        <end position="79"/>
    </location>
</feature>
<accession>A0A420ITW1</accession>
<sequence length="102" mass="11884">MPQAYRKPHVHLNKTFHFKNSGLIFRRRTCLYFRVFDQEKIAMSNHPPQGSGNATPSGGMGTQQHHHESQPQTQSMTQQNLNQIVRLKFTFMYRARLLTPAM</sequence>
<evidence type="ECO:0000313" key="2">
    <source>
        <dbReference type="EMBL" id="RKF77964.1"/>
    </source>
</evidence>
<dbReference type="Proteomes" id="UP000283383">
    <property type="component" value="Unassembled WGS sequence"/>
</dbReference>
<comment type="caution">
    <text evidence="2">The sequence shown here is derived from an EMBL/GenBank/DDBJ whole genome shotgun (WGS) entry which is preliminary data.</text>
</comment>
<dbReference type="AlphaFoldDB" id="A0A420ITW1"/>
<evidence type="ECO:0000256" key="1">
    <source>
        <dbReference type="SAM" id="MobiDB-lite"/>
    </source>
</evidence>
<dbReference type="EMBL" id="MCBQ01006811">
    <property type="protein sequence ID" value="RKF77964.1"/>
    <property type="molecule type" value="Genomic_DNA"/>
</dbReference>
<feature type="compositionally biased region" description="Polar residues" evidence="1">
    <location>
        <begin position="70"/>
        <end position="79"/>
    </location>
</feature>
<reference evidence="2 3" key="1">
    <citation type="journal article" date="2018" name="BMC Genomics">
        <title>Comparative genome analyses reveal sequence features reflecting distinct modes of host-adaptation between dicot and monocot powdery mildew.</title>
        <authorList>
            <person name="Wu Y."/>
            <person name="Ma X."/>
            <person name="Pan Z."/>
            <person name="Kale S.D."/>
            <person name="Song Y."/>
            <person name="King H."/>
            <person name="Zhang Q."/>
            <person name="Presley C."/>
            <person name="Deng X."/>
            <person name="Wei C.I."/>
            <person name="Xiao S."/>
        </authorList>
    </citation>
    <scope>NUCLEOTIDE SEQUENCE [LARGE SCALE GENOMIC DNA]</scope>
    <source>
        <strain evidence="2">UMSG3</strain>
    </source>
</reference>
<proteinExistence type="predicted"/>
<evidence type="ECO:0000313" key="3">
    <source>
        <dbReference type="Proteomes" id="UP000283383"/>
    </source>
</evidence>
<organism evidence="2 3">
    <name type="scientific">Golovinomyces cichoracearum</name>
    <dbReference type="NCBI Taxonomy" id="62708"/>
    <lineage>
        <taxon>Eukaryota</taxon>
        <taxon>Fungi</taxon>
        <taxon>Dikarya</taxon>
        <taxon>Ascomycota</taxon>
        <taxon>Pezizomycotina</taxon>
        <taxon>Leotiomycetes</taxon>
        <taxon>Erysiphales</taxon>
        <taxon>Erysiphaceae</taxon>
        <taxon>Golovinomyces</taxon>
    </lineage>
</organism>
<keyword evidence="3" id="KW-1185">Reference proteome</keyword>
<gene>
    <name evidence="2" type="ORF">GcM3_068004</name>
</gene>